<dbReference type="SUPFAM" id="SSF52540">
    <property type="entry name" value="P-loop containing nucleoside triphosphate hydrolases"/>
    <property type="match status" value="1"/>
</dbReference>
<keyword evidence="5" id="KW-0175">Coiled coil</keyword>
<keyword evidence="8" id="KW-1185">Reference proteome</keyword>
<keyword evidence="4" id="KW-0112">Calmodulin-binding</keyword>
<reference evidence="7" key="2">
    <citation type="submission" date="2023-06" db="EMBL/GenBank/DDBJ databases">
        <authorList>
            <person name="Ma L."/>
            <person name="Liu K.-W."/>
            <person name="Li Z."/>
            <person name="Hsiao Y.-Y."/>
            <person name="Qi Y."/>
            <person name="Fu T."/>
            <person name="Tang G."/>
            <person name="Zhang D."/>
            <person name="Sun W.-H."/>
            <person name="Liu D.-K."/>
            <person name="Li Y."/>
            <person name="Chen G.-Z."/>
            <person name="Liu X.-D."/>
            <person name="Liao X.-Y."/>
            <person name="Jiang Y.-T."/>
            <person name="Yu X."/>
            <person name="Hao Y."/>
            <person name="Huang J."/>
            <person name="Zhao X.-W."/>
            <person name="Ke S."/>
            <person name="Chen Y.-Y."/>
            <person name="Wu W.-L."/>
            <person name="Hsu J.-L."/>
            <person name="Lin Y.-F."/>
            <person name="Huang M.-D."/>
            <person name="Li C.-Y."/>
            <person name="Huang L."/>
            <person name="Wang Z.-W."/>
            <person name="Zhao X."/>
            <person name="Zhong W.-Y."/>
            <person name="Peng D.-H."/>
            <person name="Ahmad S."/>
            <person name="Lan S."/>
            <person name="Zhang J.-S."/>
            <person name="Tsai W.-C."/>
            <person name="Van De Peer Y."/>
            <person name="Liu Z.-J."/>
        </authorList>
    </citation>
    <scope>NUCLEOTIDE SEQUENCE</scope>
    <source>
        <strain evidence="7">CP</strain>
        <tissue evidence="7">Leaves</tissue>
    </source>
</reference>
<dbReference type="FunFam" id="1.20.5.190:FF:000001">
    <property type="entry name" value="unconventional myosin-Va"/>
    <property type="match status" value="2"/>
</dbReference>
<dbReference type="PANTHER" id="PTHR22706">
    <property type="entry name" value="ASSEMBLY FACTOR FOR SPINDLE MICROTUBULES"/>
    <property type="match status" value="1"/>
</dbReference>
<evidence type="ECO:0000256" key="4">
    <source>
        <dbReference type="ARBA" id="ARBA00022860"/>
    </source>
</evidence>
<protein>
    <submittedName>
        <fullName evidence="7">Uncharacterized protein</fullName>
    </submittedName>
</protein>
<gene>
    <name evidence="7" type="ORF">QJS10_CPA09g01892</name>
</gene>
<evidence type="ECO:0000256" key="5">
    <source>
        <dbReference type="ARBA" id="ARBA00023054"/>
    </source>
</evidence>
<comment type="subcellular location">
    <subcellularLocation>
        <location evidence="1">Cytoplasm</location>
    </subcellularLocation>
</comment>
<dbReference type="SMART" id="SM00015">
    <property type="entry name" value="IQ"/>
    <property type="match status" value="5"/>
</dbReference>
<evidence type="ECO:0000256" key="2">
    <source>
        <dbReference type="ARBA" id="ARBA00022490"/>
    </source>
</evidence>
<dbReference type="GO" id="GO:0005737">
    <property type="term" value="C:cytoplasm"/>
    <property type="evidence" value="ECO:0007669"/>
    <property type="project" value="UniProtKB-SubCell"/>
</dbReference>
<dbReference type="InterPro" id="IPR000048">
    <property type="entry name" value="IQ_motif_EF-hand-BS"/>
</dbReference>
<dbReference type="Gene3D" id="1.20.5.190">
    <property type="match status" value="2"/>
</dbReference>
<dbReference type="PANTHER" id="PTHR22706:SF1">
    <property type="entry name" value="ASSEMBLY FACTOR FOR SPINDLE MICROTUBULES"/>
    <property type="match status" value="1"/>
</dbReference>
<name>A0AAV9E6S1_ACOCL</name>
<dbReference type="Pfam" id="PF00612">
    <property type="entry name" value="IQ"/>
    <property type="match status" value="4"/>
</dbReference>
<evidence type="ECO:0000256" key="3">
    <source>
        <dbReference type="ARBA" id="ARBA00022737"/>
    </source>
</evidence>
<dbReference type="InterPro" id="IPR027417">
    <property type="entry name" value="P-loop_NTPase"/>
</dbReference>
<keyword evidence="2" id="KW-0963">Cytoplasm</keyword>
<feature type="compositionally biased region" description="Basic and acidic residues" evidence="6">
    <location>
        <begin position="214"/>
        <end position="223"/>
    </location>
</feature>
<evidence type="ECO:0000313" key="8">
    <source>
        <dbReference type="Proteomes" id="UP001180020"/>
    </source>
</evidence>
<proteinExistence type="predicted"/>
<reference evidence="7" key="1">
    <citation type="journal article" date="2023" name="Nat. Commun.">
        <title>Diploid and tetraploid genomes of Acorus and the evolution of monocots.</title>
        <authorList>
            <person name="Ma L."/>
            <person name="Liu K.W."/>
            <person name="Li Z."/>
            <person name="Hsiao Y.Y."/>
            <person name="Qi Y."/>
            <person name="Fu T."/>
            <person name="Tang G.D."/>
            <person name="Zhang D."/>
            <person name="Sun W.H."/>
            <person name="Liu D.K."/>
            <person name="Li Y."/>
            <person name="Chen G.Z."/>
            <person name="Liu X.D."/>
            <person name="Liao X.Y."/>
            <person name="Jiang Y.T."/>
            <person name="Yu X."/>
            <person name="Hao Y."/>
            <person name="Huang J."/>
            <person name="Zhao X.W."/>
            <person name="Ke S."/>
            <person name="Chen Y.Y."/>
            <person name="Wu W.L."/>
            <person name="Hsu J.L."/>
            <person name="Lin Y.F."/>
            <person name="Huang M.D."/>
            <person name="Li C.Y."/>
            <person name="Huang L."/>
            <person name="Wang Z.W."/>
            <person name="Zhao X."/>
            <person name="Zhong W.Y."/>
            <person name="Peng D.H."/>
            <person name="Ahmad S."/>
            <person name="Lan S."/>
            <person name="Zhang J.S."/>
            <person name="Tsai W.C."/>
            <person name="Van de Peer Y."/>
            <person name="Liu Z.J."/>
        </authorList>
    </citation>
    <scope>NUCLEOTIDE SEQUENCE</scope>
    <source>
        <strain evidence="7">CP</strain>
    </source>
</reference>
<dbReference type="InterPro" id="IPR051185">
    <property type="entry name" value="ASPM"/>
</dbReference>
<comment type="caution">
    <text evidence="7">The sequence shown here is derived from an EMBL/GenBank/DDBJ whole genome shotgun (WGS) entry which is preliminary data.</text>
</comment>
<dbReference type="GO" id="GO:0000922">
    <property type="term" value="C:spindle pole"/>
    <property type="evidence" value="ECO:0007669"/>
    <property type="project" value="TreeGrafter"/>
</dbReference>
<dbReference type="EMBL" id="JAUJYO010000009">
    <property type="protein sequence ID" value="KAK1307642.1"/>
    <property type="molecule type" value="Genomic_DNA"/>
</dbReference>
<dbReference type="GO" id="GO:0051295">
    <property type="term" value="P:establishment of meiotic spindle localization"/>
    <property type="evidence" value="ECO:0007669"/>
    <property type="project" value="TreeGrafter"/>
</dbReference>
<evidence type="ECO:0000256" key="6">
    <source>
        <dbReference type="SAM" id="MobiDB-lite"/>
    </source>
</evidence>
<feature type="region of interest" description="Disordered" evidence="6">
    <location>
        <begin position="214"/>
        <end position="241"/>
    </location>
</feature>
<dbReference type="Proteomes" id="UP001180020">
    <property type="component" value="Unassembled WGS sequence"/>
</dbReference>
<dbReference type="AlphaFoldDB" id="A0AAV9E6S1"/>
<accession>A0AAV9E6S1</accession>
<dbReference type="GO" id="GO:0000278">
    <property type="term" value="P:mitotic cell cycle"/>
    <property type="evidence" value="ECO:0007669"/>
    <property type="project" value="TreeGrafter"/>
</dbReference>
<dbReference type="GO" id="GO:0005516">
    <property type="term" value="F:calmodulin binding"/>
    <property type="evidence" value="ECO:0007669"/>
    <property type="project" value="UniProtKB-KW"/>
</dbReference>
<dbReference type="PROSITE" id="PS50096">
    <property type="entry name" value="IQ"/>
    <property type="match status" value="4"/>
</dbReference>
<evidence type="ECO:0000313" key="7">
    <source>
        <dbReference type="EMBL" id="KAK1307642.1"/>
    </source>
</evidence>
<sequence>MAELDARRIEVLGTSASVIQRKVRSHLARQRFVSLQRTFVRQIYESLRREAACLRIQKNLRMCVARKTYKELLASSITIQSGLRGMAARKDLLLKRQTRAAIIIQNQCRQYLARLHYMRLKRAAISTQCAWRRRVAIKELRKLKMAAKETGALQAAKNKLEKQVEELTWRLQLEKRMRADMEEAKTQENAKLQSALQEMQLQFKEAKAALMKEREEFNSEADKQANLAIDLPDGEVREVPE</sequence>
<dbReference type="GO" id="GO:0007051">
    <property type="term" value="P:spindle organization"/>
    <property type="evidence" value="ECO:0007669"/>
    <property type="project" value="TreeGrafter"/>
</dbReference>
<evidence type="ECO:0000256" key="1">
    <source>
        <dbReference type="ARBA" id="ARBA00004496"/>
    </source>
</evidence>
<keyword evidence="3" id="KW-0677">Repeat</keyword>
<organism evidence="7 8">
    <name type="scientific">Acorus calamus</name>
    <name type="common">Sweet flag</name>
    <dbReference type="NCBI Taxonomy" id="4465"/>
    <lineage>
        <taxon>Eukaryota</taxon>
        <taxon>Viridiplantae</taxon>
        <taxon>Streptophyta</taxon>
        <taxon>Embryophyta</taxon>
        <taxon>Tracheophyta</taxon>
        <taxon>Spermatophyta</taxon>
        <taxon>Magnoliopsida</taxon>
        <taxon>Liliopsida</taxon>
        <taxon>Acoraceae</taxon>
        <taxon>Acorus</taxon>
    </lineage>
</organism>